<organism evidence="2 3">
    <name type="scientific">Araneus ventricosus</name>
    <name type="common">Orbweaver spider</name>
    <name type="synonym">Epeira ventricosa</name>
    <dbReference type="NCBI Taxonomy" id="182803"/>
    <lineage>
        <taxon>Eukaryota</taxon>
        <taxon>Metazoa</taxon>
        <taxon>Ecdysozoa</taxon>
        <taxon>Arthropoda</taxon>
        <taxon>Chelicerata</taxon>
        <taxon>Arachnida</taxon>
        <taxon>Araneae</taxon>
        <taxon>Araneomorphae</taxon>
        <taxon>Entelegynae</taxon>
        <taxon>Araneoidea</taxon>
        <taxon>Araneidae</taxon>
        <taxon>Araneus</taxon>
    </lineage>
</organism>
<accession>A0A4Y2W2N1</accession>
<keyword evidence="3" id="KW-1185">Reference proteome</keyword>
<evidence type="ECO:0000313" key="3">
    <source>
        <dbReference type="Proteomes" id="UP000499080"/>
    </source>
</evidence>
<dbReference type="AlphaFoldDB" id="A0A4Y2W2N1"/>
<dbReference type="Proteomes" id="UP000499080">
    <property type="component" value="Unassembled WGS sequence"/>
</dbReference>
<evidence type="ECO:0000256" key="1">
    <source>
        <dbReference type="SAM" id="MobiDB-lite"/>
    </source>
</evidence>
<comment type="caution">
    <text evidence="2">The sequence shown here is derived from an EMBL/GenBank/DDBJ whole genome shotgun (WGS) entry which is preliminary data.</text>
</comment>
<sequence length="102" mass="11209">MFKKSAAVCKFRKNNFLAVLDKAFSYQVHVFECLCKVGVLPVIEDDAGVEQVARALDVDAGAVHVTPVRAPQLAQAPQQDLEQERQNGQSSTPCGVVFLKHR</sequence>
<feature type="region of interest" description="Disordered" evidence="1">
    <location>
        <begin position="73"/>
        <end position="102"/>
    </location>
</feature>
<gene>
    <name evidence="2" type="ORF">AVEN_104553_1</name>
</gene>
<evidence type="ECO:0000313" key="2">
    <source>
        <dbReference type="EMBL" id="GBO30217.1"/>
    </source>
</evidence>
<name>A0A4Y2W2N1_ARAVE</name>
<dbReference type="EMBL" id="BGPR01053398">
    <property type="protein sequence ID" value="GBO30217.1"/>
    <property type="molecule type" value="Genomic_DNA"/>
</dbReference>
<protein>
    <submittedName>
        <fullName evidence="2">Uncharacterized protein</fullName>
    </submittedName>
</protein>
<reference evidence="2 3" key="1">
    <citation type="journal article" date="2019" name="Sci. Rep.">
        <title>Orb-weaving spider Araneus ventricosus genome elucidates the spidroin gene catalogue.</title>
        <authorList>
            <person name="Kono N."/>
            <person name="Nakamura H."/>
            <person name="Ohtoshi R."/>
            <person name="Moran D.A.P."/>
            <person name="Shinohara A."/>
            <person name="Yoshida Y."/>
            <person name="Fujiwara M."/>
            <person name="Mori M."/>
            <person name="Tomita M."/>
            <person name="Arakawa K."/>
        </authorList>
    </citation>
    <scope>NUCLEOTIDE SEQUENCE [LARGE SCALE GENOMIC DNA]</scope>
</reference>
<proteinExistence type="predicted"/>